<dbReference type="PhylomeDB" id="A0A060T2T0"/>
<keyword evidence="2" id="KW-0689">Ribosomal protein</keyword>
<sequence>MAALEKFLVEHIKVEGRTGQLGDAVTVTRKGNKIEIVSYTKFSGKYVKYLTKRFLKKNSLRDWLRVVAKSRGVYELRFFNLVLSDDEEEEEADE</sequence>
<organism evidence="4">
    <name type="scientific">Blastobotrys adeninivorans</name>
    <name type="common">Yeast</name>
    <name type="synonym">Arxula adeninivorans</name>
    <dbReference type="NCBI Taxonomy" id="409370"/>
    <lineage>
        <taxon>Eukaryota</taxon>
        <taxon>Fungi</taxon>
        <taxon>Dikarya</taxon>
        <taxon>Ascomycota</taxon>
        <taxon>Saccharomycotina</taxon>
        <taxon>Dipodascomycetes</taxon>
        <taxon>Dipodascales</taxon>
        <taxon>Trichomonascaceae</taxon>
        <taxon>Blastobotrys</taxon>
    </lineage>
</organism>
<dbReference type="EMBL" id="HG937693">
    <property type="protein sequence ID" value="CDP35104.1"/>
    <property type="molecule type" value="Genomic_DNA"/>
</dbReference>
<gene>
    <name evidence="4" type="ORF">GNLVRS02_ARAD1C27676g</name>
</gene>
<evidence type="ECO:0000256" key="3">
    <source>
        <dbReference type="ARBA" id="ARBA00023274"/>
    </source>
</evidence>
<dbReference type="InterPro" id="IPR038526">
    <property type="entry name" value="Ribosomal_eL22_sf"/>
</dbReference>
<name>A0A060T2T0_BLAAD</name>
<dbReference type="PANTHER" id="PTHR10064">
    <property type="entry name" value="60S RIBOSOMAL PROTEIN L22"/>
    <property type="match status" value="1"/>
</dbReference>
<dbReference type="Pfam" id="PF01776">
    <property type="entry name" value="Ribosomal_L22e"/>
    <property type="match status" value="1"/>
</dbReference>
<protein>
    <submittedName>
        <fullName evidence="4">ARAD1C27676p</fullName>
    </submittedName>
</protein>
<proteinExistence type="inferred from homology"/>
<reference evidence="4" key="2">
    <citation type="submission" date="2014-06" db="EMBL/GenBank/DDBJ databases">
        <title>The complete genome of Blastobotrys (Arxula) adeninivorans LS3 - a yeast of biotechnological interest.</title>
        <authorList>
            <person name="Kunze G."/>
            <person name="Gaillardin C."/>
            <person name="Czernicka M."/>
            <person name="Durrens P."/>
            <person name="Martin T."/>
            <person name="Boer E."/>
            <person name="Gabaldon T."/>
            <person name="Cruz J."/>
            <person name="Talla E."/>
            <person name="Marck C."/>
            <person name="Goffeau A."/>
            <person name="Barbe V."/>
            <person name="Baret P."/>
            <person name="Baronian K."/>
            <person name="Beier S."/>
            <person name="Bleykasten C."/>
            <person name="Bode R."/>
            <person name="Casaregola S."/>
            <person name="Despons L."/>
            <person name="Fairhead C."/>
            <person name="Giersberg M."/>
            <person name="Gierski P."/>
            <person name="Hahnel U."/>
            <person name="Hartmann A."/>
            <person name="Jankowska D."/>
            <person name="Jubin C."/>
            <person name="Jung P."/>
            <person name="Lafontaine I."/>
            <person name="Leh-Louis V."/>
            <person name="Lemaire M."/>
            <person name="Marcet-Houben M."/>
            <person name="Mascher M."/>
            <person name="Morel G."/>
            <person name="Richard G.-F."/>
            <person name="Riechen J."/>
            <person name="Sacerdot C."/>
            <person name="Sarkar A."/>
            <person name="Savel G."/>
            <person name="Schacherer J."/>
            <person name="Sherman D."/>
            <person name="Straub M.-L."/>
            <person name="Stein N."/>
            <person name="Thierry A."/>
            <person name="Trautwein-Schult A."/>
            <person name="Westhof E."/>
            <person name="Worch S."/>
            <person name="Dujon B."/>
            <person name="Souciet J.-L."/>
            <person name="Wincker P."/>
            <person name="Scholz U."/>
            <person name="Neuveglise N."/>
        </authorList>
    </citation>
    <scope>NUCLEOTIDE SEQUENCE</scope>
    <source>
        <strain evidence="4">LS3</strain>
    </source>
</reference>
<dbReference type="InterPro" id="IPR002671">
    <property type="entry name" value="Ribosomal_eL22"/>
</dbReference>
<keyword evidence="3" id="KW-0687">Ribonucleoprotein</keyword>
<dbReference type="GO" id="GO:1990904">
    <property type="term" value="C:ribonucleoprotein complex"/>
    <property type="evidence" value="ECO:0007669"/>
    <property type="project" value="UniProtKB-KW"/>
</dbReference>
<dbReference type="GO" id="GO:0003735">
    <property type="term" value="F:structural constituent of ribosome"/>
    <property type="evidence" value="ECO:0007669"/>
    <property type="project" value="InterPro"/>
</dbReference>
<accession>A0A060T2T0</accession>
<dbReference type="Gene3D" id="3.30.1360.210">
    <property type="match status" value="1"/>
</dbReference>
<evidence type="ECO:0000256" key="1">
    <source>
        <dbReference type="ARBA" id="ARBA00007817"/>
    </source>
</evidence>
<evidence type="ECO:0000313" key="4">
    <source>
        <dbReference type="EMBL" id="CDP35104.1"/>
    </source>
</evidence>
<dbReference type="PANTHER" id="PTHR10064:SF31">
    <property type="entry name" value="LARGE RIBOSOMAL SUBUNIT PROTEIN EL22A-RELATED"/>
    <property type="match status" value="1"/>
</dbReference>
<comment type="similarity">
    <text evidence="1">Belongs to the eukaryotic ribosomal protein eL22 family.</text>
</comment>
<dbReference type="GO" id="GO:0003723">
    <property type="term" value="F:RNA binding"/>
    <property type="evidence" value="ECO:0007669"/>
    <property type="project" value="TreeGrafter"/>
</dbReference>
<dbReference type="GO" id="GO:0005840">
    <property type="term" value="C:ribosome"/>
    <property type="evidence" value="ECO:0007669"/>
    <property type="project" value="UniProtKB-KW"/>
</dbReference>
<dbReference type="AlphaFoldDB" id="A0A060T2T0"/>
<dbReference type="GO" id="GO:0002181">
    <property type="term" value="P:cytoplasmic translation"/>
    <property type="evidence" value="ECO:0007669"/>
    <property type="project" value="TreeGrafter"/>
</dbReference>
<reference evidence="4" key="1">
    <citation type="submission" date="2014-02" db="EMBL/GenBank/DDBJ databases">
        <authorList>
            <person name="Genoscope - CEA"/>
        </authorList>
    </citation>
    <scope>NUCLEOTIDE SEQUENCE</scope>
    <source>
        <strain evidence="4">LS3</strain>
    </source>
</reference>
<evidence type="ECO:0000256" key="2">
    <source>
        <dbReference type="ARBA" id="ARBA00022980"/>
    </source>
</evidence>